<name>A0A1M5RK66_9BACI</name>
<feature type="transmembrane region" description="Helical" evidence="1">
    <location>
        <begin position="54"/>
        <end position="75"/>
    </location>
</feature>
<keyword evidence="3" id="KW-1185">Reference proteome</keyword>
<sequence>MKKTHIILSILPLPFLIHFYDYQCHLNGTYPILLYPSLFLCMIVVGMQFKNTNVFPIFLLGIVMTIFSSVLGSFFIPDDGAWFKPFGRDVAIIITAITYLFGQFVVRWIRRGSPSEKK</sequence>
<gene>
    <name evidence="2" type="ORF">SAMN05421807_105189</name>
</gene>
<evidence type="ECO:0000256" key="1">
    <source>
        <dbReference type="SAM" id="Phobius"/>
    </source>
</evidence>
<evidence type="ECO:0000313" key="2">
    <source>
        <dbReference type="EMBL" id="SHH26624.1"/>
    </source>
</evidence>
<accession>A0A1M5RK66</accession>
<dbReference type="RefSeq" id="WP_073007060.1">
    <property type="nucleotide sequence ID" value="NZ_FQXD01000005.1"/>
</dbReference>
<feature type="transmembrane region" description="Helical" evidence="1">
    <location>
        <begin position="90"/>
        <end position="109"/>
    </location>
</feature>
<keyword evidence="1" id="KW-0812">Transmembrane</keyword>
<keyword evidence="1" id="KW-1133">Transmembrane helix</keyword>
<proteinExistence type="predicted"/>
<protein>
    <submittedName>
        <fullName evidence="2">Uncharacterized protein</fullName>
    </submittedName>
</protein>
<organism evidence="2 3">
    <name type="scientific">Virgibacillus chiguensis</name>
    <dbReference type="NCBI Taxonomy" id="411959"/>
    <lineage>
        <taxon>Bacteria</taxon>
        <taxon>Bacillati</taxon>
        <taxon>Bacillota</taxon>
        <taxon>Bacilli</taxon>
        <taxon>Bacillales</taxon>
        <taxon>Bacillaceae</taxon>
        <taxon>Virgibacillus</taxon>
    </lineage>
</organism>
<dbReference type="AlphaFoldDB" id="A0A1M5RK66"/>
<evidence type="ECO:0000313" key="3">
    <source>
        <dbReference type="Proteomes" id="UP000184079"/>
    </source>
</evidence>
<dbReference type="EMBL" id="FQXD01000005">
    <property type="protein sequence ID" value="SHH26624.1"/>
    <property type="molecule type" value="Genomic_DNA"/>
</dbReference>
<reference evidence="3" key="1">
    <citation type="submission" date="2016-11" db="EMBL/GenBank/DDBJ databases">
        <authorList>
            <person name="Varghese N."/>
            <person name="Submissions S."/>
        </authorList>
    </citation>
    <scope>NUCLEOTIDE SEQUENCE [LARGE SCALE GENOMIC DNA]</scope>
    <source>
        <strain evidence="3">CGMCC 1.6496</strain>
    </source>
</reference>
<dbReference type="OrthoDB" id="2912488at2"/>
<keyword evidence="1" id="KW-0472">Membrane</keyword>
<dbReference type="Proteomes" id="UP000184079">
    <property type="component" value="Unassembled WGS sequence"/>
</dbReference>
<feature type="transmembrane region" description="Helical" evidence="1">
    <location>
        <begin position="29"/>
        <end position="47"/>
    </location>
</feature>